<dbReference type="EMBL" id="BSPP01000005">
    <property type="protein sequence ID" value="GLS86465.1"/>
    <property type="molecule type" value="Genomic_DNA"/>
</dbReference>
<proteinExistence type="predicted"/>
<organism evidence="1 2">
    <name type="scientific">Cypionkella aquatica</name>
    <dbReference type="NCBI Taxonomy" id="1756042"/>
    <lineage>
        <taxon>Bacteria</taxon>
        <taxon>Pseudomonadati</taxon>
        <taxon>Pseudomonadota</taxon>
        <taxon>Alphaproteobacteria</taxon>
        <taxon>Rhodobacterales</taxon>
        <taxon>Paracoccaceae</taxon>
        <taxon>Cypionkella</taxon>
    </lineage>
</organism>
<evidence type="ECO:0000313" key="1">
    <source>
        <dbReference type="EMBL" id="GLS86465.1"/>
    </source>
</evidence>
<name>A0AA37X145_9RHOB</name>
<protein>
    <submittedName>
        <fullName evidence="1">Uncharacterized protein</fullName>
    </submittedName>
</protein>
<keyword evidence="2" id="KW-1185">Reference proteome</keyword>
<gene>
    <name evidence="1" type="ORF">GCM10010873_14390</name>
</gene>
<dbReference type="AlphaFoldDB" id="A0AA37X145"/>
<dbReference type="RefSeq" id="WP_284324688.1">
    <property type="nucleotide sequence ID" value="NZ_BSPP01000005.1"/>
</dbReference>
<dbReference type="Proteomes" id="UP001157355">
    <property type="component" value="Unassembled WGS sequence"/>
</dbReference>
<sequence length="141" mass="16166">MPQPTGRKTCYRATMRADTDETRVLYNETCPVCRFEIGQYRKAATACNLPLRFDDLSHAAHWGITPETAAKRLHVLHQGQILSGIPAFQILWAQLPRWAWLARLTALPLIHPITCALYDHVMAPILYRAHKRREAAKRLPQ</sequence>
<dbReference type="InterPro" id="IPR007263">
    <property type="entry name" value="DCC1-like"/>
</dbReference>
<accession>A0AA37X145</accession>
<reference evidence="1 2" key="1">
    <citation type="journal article" date="2014" name="Int. J. Syst. Evol. Microbiol.">
        <title>Complete genome sequence of Corynebacterium casei LMG S-19264T (=DSM 44701T), isolated from a smear-ripened cheese.</title>
        <authorList>
            <consortium name="US DOE Joint Genome Institute (JGI-PGF)"/>
            <person name="Walter F."/>
            <person name="Albersmeier A."/>
            <person name="Kalinowski J."/>
            <person name="Ruckert C."/>
        </authorList>
    </citation>
    <scope>NUCLEOTIDE SEQUENCE [LARGE SCALE GENOMIC DNA]</scope>
    <source>
        <strain evidence="1 2">NBRC 111766</strain>
    </source>
</reference>
<evidence type="ECO:0000313" key="2">
    <source>
        <dbReference type="Proteomes" id="UP001157355"/>
    </source>
</evidence>
<dbReference type="GO" id="GO:0015035">
    <property type="term" value="F:protein-disulfide reductase activity"/>
    <property type="evidence" value="ECO:0007669"/>
    <property type="project" value="InterPro"/>
</dbReference>
<dbReference type="Pfam" id="PF04134">
    <property type="entry name" value="DCC1-like"/>
    <property type="match status" value="1"/>
</dbReference>
<comment type="caution">
    <text evidence="1">The sequence shown here is derived from an EMBL/GenBank/DDBJ whole genome shotgun (WGS) entry which is preliminary data.</text>
</comment>